<dbReference type="InterPro" id="IPR037018">
    <property type="entry name" value="GH65_N"/>
</dbReference>
<dbReference type="RefSeq" id="WP_094075716.1">
    <property type="nucleotide sequence ID" value="NZ_NBYO01000001.1"/>
</dbReference>
<dbReference type="InterPro" id="IPR011013">
    <property type="entry name" value="Gal_mutarotase_sf_dom"/>
</dbReference>
<evidence type="ECO:0000313" key="8">
    <source>
        <dbReference type="EMBL" id="OXT01746.1"/>
    </source>
</evidence>
<evidence type="ECO:0000256" key="3">
    <source>
        <dbReference type="SAM" id="MobiDB-lite"/>
    </source>
</evidence>
<dbReference type="InterPro" id="IPR052047">
    <property type="entry name" value="GH94_Enzymes"/>
</dbReference>
<feature type="transmembrane region" description="Helical" evidence="4">
    <location>
        <begin position="835"/>
        <end position="857"/>
    </location>
</feature>
<dbReference type="GO" id="GO:0005975">
    <property type="term" value="P:carbohydrate metabolic process"/>
    <property type="evidence" value="ECO:0007669"/>
    <property type="project" value="InterPro"/>
</dbReference>
<dbReference type="GO" id="GO:0030246">
    <property type="term" value="F:carbohydrate binding"/>
    <property type="evidence" value="ECO:0007669"/>
    <property type="project" value="InterPro"/>
</dbReference>
<dbReference type="SMART" id="SM01068">
    <property type="entry name" value="CBM_X"/>
    <property type="match status" value="2"/>
</dbReference>
<dbReference type="SUPFAM" id="SSF74650">
    <property type="entry name" value="Galactose mutarotase-like"/>
    <property type="match status" value="2"/>
</dbReference>
<feature type="transmembrane region" description="Helical" evidence="4">
    <location>
        <begin position="412"/>
        <end position="439"/>
    </location>
</feature>
<feature type="compositionally biased region" description="Basic and acidic residues" evidence="3">
    <location>
        <begin position="10"/>
        <end position="22"/>
    </location>
</feature>
<feature type="transmembrane region" description="Helical" evidence="4">
    <location>
        <begin position="877"/>
        <end position="899"/>
    </location>
</feature>
<feature type="domain" description="Glycosyl hydrolase 94 supersandwich" evidence="5">
    <location>
        <begin position="1549"/>
        <end position="1825"/>
    </location>
</feature>
<evidence type="ECO:0000259" key="6">
    <source>
        <dbReference type="Pfam" id="PF10091"/>
    </source>
</evidence>
<dbReference type="InterPro" id="IPR033432">
    <property type="entry name" value="GH94_catalytic"/>
</dbReference>
<feature type="domain" description="Glycoamylase-like" evidence="6">
    <location>
        <begin position="1299"/>
        <end position="1507"/>
    </location>
</feature>
<dbReference type="InterPro" id="IPR008928">
    <property type="entry name" value="6-hairpin_glycosidase_sf"/>
</dbReference>
<dbReference type="InterPro" id="IPR037824">
    <property type="entry name" value="GH94N_2_NdvB"/>
</dbReference>
<dbReference type="InterPro" id="IPR010383">
    <property type="entry name" value="Glyco_hydrolase_94_b-supersand"/>
</dbReference>
<keyword evidence="2" id="KW-0808">Transferase</keyword>
<protein>
    <submittedName>
        <fullName evidence="8">Protein ndvB</fullName>
    </submittedName>
</protein>
<dbReference type="PANTHER" id="PTHR37469:SF2">
    <property type="entry name" value="CELLOBIONIC ACID PHOSPHORYLASE"/>
    <property type="match status" value="1"/>
</dbReference>
<dbReference type="GO" id="GO:0016757">
    <property type="term" value="F:glycosyltransferase activity"/>
    <property type="evidence" value="ECO:0007669"/>
    <property type="project" value="UniProtKB-KW"/>
</dbReference>
<feature type="transmembrane region" description="Helical" evidence="4">
    <location>
        <begin position="939"/>
        <end position="957"/>
    </location>
</feature>
<dbReference type="CDD" id="cd11753">
    <property type="entry name" value="GH94N_ChvB_NdvB_2_like"/>
    <property type="match status" value="1"/>
</dbReference>
<evidence type="ECO:0000259" key="5">
    <source>
        <dbReference type="Pfam" id="PF06165"/>
    </source>
</evidence>
<dbReference type="CDD" id="cd11756">
    <property type="entry name" value="GH94N_ChvB_NdvB_1_like"/>
    <property type="match status" value="1"/>
</dbReference>
<keyword evidence="4" id="KW-0472">Membrane</keyword>
<accession>A0A231V2F1</accession>
<keyword evidence="4" id="KW-1133">Transmembrane helix</keyword>
<feature type="transmembrane region" description="Helical" evidence="4">
    <location>
        <begin position="374"/>
        <end position="391"/>
    </location>
</feature>
<evidence type="ECO:0000313" key="9">
    <source>
        <dbReference type="Proteomes" id="UP000215405"/>
    </source>
</evidence>
<dbReference type="Gene3D" id="1.50.10.10">
    <property type="match status" value="1"/>
</dbReference>
<dbReference type="Pfam" id="PF10091">
    <property type="entry name" value="Glycoamylase"/>
    <property type="match status" value="1"/>
</dbReference>
<feature type="region of interest" description="Disordered" evidence="3">
    <location>
        <begin position="1"/>
        <end position="36"/>
    </location>
</feature>
<dbReference type="EMBL" id="NBYO01000001">
    <property type="protein sequence ID" value="OXT01746.1"/>
    <property type="molecule type" value="Genomic_DNA"/>
</dbReference>
<evidence type="ECO:0000256" key="2">
    <source>
        <dbReference type="ARBA" id="ARBA00022679"/>
    </source>
</evidence>
<dbReference type="Pfam" id="PF06165">
    <property type="entry name" value="GH94_b-supersand"/>
    <property type="match status" value="2"/>
</dbReference>
<dbReference type="Proteomes" id="UP000215405">
    <property type="component" value="Unassembled WGS sequence"/>
</dbReference>
<dbReference type="Pfam" id="PF17167">
    <property type="entry name" value="Glyco_hydro_94"/>
    <property type="match status" value="1"/>
</dbReference>
<name>A0A231V2F1_9HYPH</name>
<feature type="domain" description="Glycosyl hydrolase 94 catalytic" evidence="7">
    <location>
        <begin position="2344"/>
        <end position="2768"/>
    </location>
</feature>
<sequence>MNYQSPSPHTDARESRAERGRQLGELTPPIRDKFLSDDEFGATGERLASRAEAPLQSFRTFDFRGRERDNEKVIETCYEATAHAAKEGYPISPAAEWLLDNHHLVEANLRQVRRDLPIKFYDQLPNTSVEGADQKVPRVLALAWTYVAHTNSVFSSHTLTAITEGFQSVETLKIGEIWAIPAFLRFVLLENLRRVSERVQHGRELRQKANALADRMLAAETDKEAEQEFGQALADMSEHSFSAQLLYRLRDGSDRAQTVLRWLEDAFEQEGVEAEEMLIAQQNSISSANVIVGNIISSLRAIDDMDWITWFESLSAVDRRLRASTDFGLLDPRSRNRYRERIETLARRSKTSEMEVTDTVIEMARQGADQPDPLIVGNIGYYLLGNGIEALRDRVGYRRRPRERVRLLFSRLGWLGIALPVAILTAIILAVAAMAIGAIEGAGAAVILMVLLALPASEAAMGIFNMLSSYMVRPYHMPGYEYRDGIPRDARTLVVVPCMIGDRDTIDELVRNLEVHYLSNPSGETYFALLSDWPDAVAEERPEDRELLDYAQRTIDTLAETYAHTGRRRFFLLHRRRVYEEVDDVWMGWERKRGKLEELFDLIRGETHTTYLTPAHALPEDIAFVLTLDSDTRLPRDMVAKLVGKMAHPLNAPINDPDSNRVTGGYGILQPRITPSLTTGEEASAFQRMFSSNRGLDPYVFAVSDTYQDVFREGSFTGKGLIHVDAFRQAMAERIEDNTVLSHDLLEGALARSALVTDVEFVEDFPTKYSVEVGRQHRWIRGDWQLLPFIFGGDPDVTPLNRFKMVDNLRRSILPVAWVLASIAGWTKFGVWPALVWQLVLIAMLIISPLISMFMGFLSPPVGVTVRSHLRTYGWELLTLLGQTGLRVAFMAHTAWYAADAVGRTLYRLFVSRRQLLEWKTAAQMQKSAAGSPLAYLELMWPSSAIAAIGFILAIAYGNDSALVALPVTVAWFLAPLIAWQVSRSAETDDRFFVSRDEQRALRRIARRTWRYFETYVSEEHNHLPPDNFQEDPEPVIAARTSPTNIGLYLISTVSARDLGWIGFEEMLSRIEATLITLRRMEKHRGHLYNWYDTKNLQPLPPRYISAVDSGNLAGHLIVVSSALREAAAAPAAFMHADVEGIRDTATIVAEVLEDIPNDRRTIRPLRARIQERLDSFVTALDRGAAVTSVKATGLMTVAQEIERLALDIDLEVDSDNSRRLVCWSSALIRTCEAHFNDPGTSREVMDRLRRRLIDVSETARGIAFDMEFGFLMNRKRRLLSIGYRVEEGELDDSCYDLLASEARLTSLFAIAKGDLPNEHWFRLGRPVVPVSGRATLASWSGSMFEYLMPPLVMHERQGGLLYQTNRMVVRVQQRYARELGVPWGISESAYNARDHLLTYQYSNFGVPSLGLKRDLARNAVIAPYATMLACQVAPSDAIRNMDRLRKIGAQGAYGFYESVDFTPSRLPKGEKCAVIRAYFAHHQGMSICAAANVVTSGRLRELFHSDPVIEAAELLLQERAPRTVAPVSRSEEVMRQKRNGGALAAPAMQIYDEPALLDRRTQLLSNGHYNVMVTATGAGYSRWNGLAITRWRPDPVEDSWGQYIFLRDVATGQWWSTTSQPRSAPDERSVAVFTDSQAEFRKRVGTIQSHLDILVTTEGDGEGRRLTLANTGSADRLIEVTSFAELVLSADQADMAHPAFSKMFVRTEIDPAGDAIIATRNKRTLGEPDIHVAHLITETAGQKRATQFETDRRAFIGRERGLSSARAFDPGAELSGSVGFTLDPIMSLRRIVRIPAGKKATVTFWTLAAADRETLNDRIIHYRHTETFNHESQLAWTRSQVQLRHINITSEDAETFQRLARYLIYPDMDFRIGDEAVRDGLASQSALWPLGISGDHPIFVLRTDDENDLKIVSEALAMQEYLRSRGHVFDLVILNERATSYAQDMQQAVDILCDNARHRGLSDASRAHIFAVRRDLVDETAYNALLAASRITLHTRNGRLSQQLARLEGEAEEQTPAPLFPIQREESLPTAIPHPATVAKTGDDLLFWNGVGGFDPETGEYVVRLTGTERTPQPWINVISGKDFGFHVSAGGAAFTWSINSRDYQLTPWSNDPVLNRPGEALYIRDLESGITLTPFGALAGAASEPYEARHGTGYSTFRSAGGGLRLTATMAMAYGRNAKVTRLHIANEFDRPRKLRLYAFAEWVLGNNGNQSAPFIVSQFDDSSGVLSATNPYSVDFSGRHAFFALSTPVSSHTASRRCFIGRQSVRYPQAVAEGAALDDSIAIGGDPCAALASDIEVPADGSVEVLVILGDGDSAEDASSMANALREEGFDQQLAAARDEWDAFLGTLQVETPDPAMNIMVNRWLPYQALACRIRARSAFYQASGAYGFRDQLQDTSALLLQDPSYAKAQILNAAGRQFPEGDVQHWWLPRTGAGVRTMISDDVVWLGYLTAHYVRVTGDTDFLDTKLPFIDGPELEPGQHDAFYTPEVLDGDVSLYEHCARALDLGCARRGENGLPLILGGDWNDGMNRVGEEGHGTSVWLGWFMAGGLSAMIPLADARGDEARVERWSARRDELRTALQKEGWDGEWYRRGSFDDGTPLGSHTSDECQIDTIAQSWSVLSGEGDPERSHQALDKVLDILTDDEVKIIKLFTPPFQHTDKNPGYIKGYPPGVRENGGQYTHGAIWTAYALAELGRPDDAWKAYSHLLPINHALDEEAMQRYRVEPYVVAADIYGEEDRRGRGGWTWYTGSAGWLYRCSVEAILGIRRQGGRLFVKPAMPSHWDRYAATLNQSGATYRIEAERVDGQIVVRVNGETEATKGEGFALN</sequence>
<feature type="transmembrane region" description="Helical" evidence="4">
    <location>
        <begin position="964"/>
        <end position="982"/>
    </location>
</feature>
<feature type="transmembrane region" description="Helical" evidence="4">
    <location>
        <begin position="812"/>
        <end position="829"/>
    </location>
</feature>
<dbReference type="InterPro" id="IPR019282">
    <property type="entry name" value="Glycoamylase-like_cons_dom"/>
</dbReference>
<keyword evidence="4" id="KW-0812">Transmembrane</keyword>
<dbReference type="InterPro" id="IPR012341">
    <property type="entry name" value="6hp_glycosidase-like_sf"/>
</dbReference>
<proteinExistence type="predicted"/>
<reference evidence="9" key="1">
    <citation type="journal article" date="2017" name="Int. J. Syst. Evol. Microbiol.">
        <title>Notoacmeibacter marinus gen. nov., sp. nov., isolated from the gut of a limpet and proposal of Notoacmeibacteraceae fam. nov. in the order Rhizobiales of the class Alphaproteobacteria.</title>
        <authorList>
            <person name="Huang Z."/>
            <person name="Guo F."/>
            <person name="Lai Q."/>
        </authorList>
    </citation>
    <scope>NUCLEOTIDE SEQUENCE [LARGE SCALE GENOMIC DNA]</scope>
    <source>
        <strain evidence="9">XMTR2A4</strain>
    </source>
</reference>
<evidence type="ECO:0000256" key="4">
    <source>
        <dbReference type="SAM" id="Phobius"/>
    </source>
</evidence>
<dbReference type="InterPro" id="IPR037820">
    <property type="entry name" value="GH94N_NdvB"/>
</dbReference>
<dbReference type="SUPFAM" id="SSF48208">
    <property type="entry name" value="Six-hairpin glycosidases"/>
    <property type="match status" value="1"/>
</dbReference>
<keyword evidence="9" id="KW-1185">Reference proteome</keyword>
<dbReference type="Gene3D" id="1.50.10.140">
    <property type="match status" value="2"/>
</dbReference>
<evidence type="ECO:0000256" key="1">
    <source>
        <dbReference type="ARBA" id="ARBA00022676"/>
    </source>
</evidence>
<keyword evidence="1" id="KW-0328">Glycosyltransferase</keyword>
<organism evidence="8 9">
    <name type="scientific">Notoacmeibacter marinus</name>
    <dbReference type="NCBI Taxonomy" id="1876515"/>
    <lineage>
        <taxon>Bacteria</taxon>
        <taxon>Pseudomonadati</taxon>
        <taxon>Pseudomonadota</taxon>
        <taxon>Alphaproteobacteria</taxon>
        <taxon>Hyphomicrobiales</taxon>
        <taxon>Notoacmeibacteraceae</taxon>
        <taxon>Notoacmeibacter</taxon>
    </lineage>
</organism>
<gene>
    <name evidence="8" type="ORF">B7H23_01950</name>
</gene>
<evidence type="ECO:0000259" key="7">
    <source>
        <dbReference type="Pfam" id="PF17167"/>
    </source>
</evidence>
<dbReference type="Gene3D" id="2.70.98.40">
    <property type="entry name" value="Glycoside hydrolase, family 65, N-terminal domain"/>
    <property type="match status" value="2"/>
</dbReference>
<dbReference type="PANTHER" id="PTHR37469">
    <property type="entry name" value="CELLOBIONIC ACID PHOSPHORYLASE-RELATED"/>
    <property type="match status" value="1"/>
</dbReference>
<feature type="domain" description="Glycosyl hydrolase 94 supersandwich" evidence="5">
    <location>
        <begin position="2061"/>
        <end position="2330"/>
    </location>
</feature>
<feature type="transmembrane region" description="Helical" evidence="4">
    <location>
        <begin position="445"/>
        <end position="467"/>
    </location>
</feature>
<comment type="caution">
    <text evidence="8">The sequence shown here is derived from an EMBL/GenBank/DDBJ whole genome shotgun (WGS) entry which is preliminary data.</text>
</comment>
<dbReference type="Gene3D" id="2.60.420.10">
    <property type="entry name" value="Maltose phosphorylase, domain 3"/>
    <property type="match status" value="1"/>
</dbReference>